<reference evidence="1" key="1">
    <citation type="submission" date="2023-07" db="EMBL/GenBank/DDBJ databases">
        <title>Murine gut Bacillus species.</title>
        <authorList>
            <person name="Gutman E."/>
            <person name="Hashuel R."/>
            <person name="Litvak Y."/>
        </authorList>
    </citation>
    <scope>NUCLEOTIDE SEQUENCE</scope>
    <source>
        <strain evidence="1">RU293</strain>
    </source>
</reference>
<dbReference type="EMBL" id="JAUUTW010000026">
    <property type="protein sequence ID" value="MDP1453425.1"/>
    <property type="molecule type" value="Genomic_DNA"/>
</dbReference>
<gene>
    <name evidence="1" type="ORF">Q8G36_20890</name>
</gene>
<accession>A0AA90PMU5</accession>
<evidence type="ECO:0000313" key="1">
    <source>
        <dbReference type="EMBL" id="MDP1453425.1"/>
    </source>
</evidence>
<comment type="caution">
    <text evidence="1">The sequence shown here is derived from an EMBL/GenBank/DDBJ whole genome shotgun (WGS) entry which is preliminary data.</text>
</comment>
<name>A0AA90PMU5_9BACI</name>
<dbReference type="AlphaFoldDB" id="A0AA90PMU5"/>
<dbReference type="Proteomes" id="UP001178275">
    <property type="component" value="Unassembled WGS sequence"/>
</dbReference>
<dbReference type="RefSeq" id="WP_305161511.1">
    <property type="nucleotide sequence ID" value="NZ_JAUUTW010000026.1"/>
</dbReference>
<sequence length="47" mass="5751">MIEYKGGKEYWNGRKCDSNFVFRTLADMFPQDYELYIKESKEYKKSI</sequence>
<evidence type="ECO:0000313" key="2">
    <source>
        <dbReference type="Proteomes" id="UP001178275"/>
    </source>
</evidence>
<organism evidence="1 2">
    <name type="scientific">Peribacillus frigoritolerans</name>
    <dbReference type="NCBI Taxonomy" id="450367"/>
    <lineage>
        <taxon>Bacteria</taxon>
        <taxon>Bacillati</taxon>
        <taxon>Bacillota</taxon>
        <taxon>Bacilli</taxon>
        <taxon>Bacillales</taxon>
        <taxon>Bacillaceae</taxon>
        <taxon>Peribacillus</taxon>
    </lineage>
</organism>
<protein>
    <submittedName>
        <fullName evidence="1">Uncharacterized protein</fullName>
    </submittedName>
</protein>
<proteinExistence type="predicted"/>